<proteinExistence type="predicted"/>
<sequence>MNDGRRVMVAVSRPNLGSVGCCCSCSMTSGRSRRRQAMRRARGQMKMVMRKKLRANDAAKAPNNIMVLQHPEAELA</sequence>
<evidence type="ECO:0000313" key="2">
    <source>
        <dbReference type="Proteomes" id="UP000059680"/>
    </source>
</evidence>
<organism evidence="1 2">
    <name type="scientific">Oryza sativa subsp. japonica</name>
    <name type="common">Rice</name>
    <dbReference type="NCBI Taxonomy" id="39947"/>
    <lineage>
        <taxon>Eukaryota</taxon>
        <taxon>Viridiplantae</taxon>
        <taxon>Streptophyta</taxon>
        <taxon>Embryophyta</taxon>
        <taxon>Tracheophyta</taxon>
        <taxon>Spermatophyta</taxon>
        <taxon>Magnoliopsida</taxon>
        <taxon>Liliopsida</taxon>
        <taxon>Poales</taxon>
        <taxon>Poaceae</taxon>
        <taxon>BOP clade</taxon>
        <taxon>Oryzoideae</taxon>
        <taxon>Oryzeae</taxon>
        <taxon>Oryzinae</taxon>
        <taxon>Oryza</taxon>
        <taxon>Oryza sativa</taxon>
    </lineage>
</organism>
<evidence type="ECO:0000313" key="1">
    <source>
        <dbReference type="EMBL" id="BAS73797.1"/>
    </source>
</evidence>
<dbReference type="AlphaFoldDB" id="A0A0P0V6V7"/>
<dbReference type="EMBL" id="AP014957">
    <property type="protein sequence ID" value="BAS73797.1"/>
    <property type="molecule type" value="Genomic_DNA"/>
</dbReference>
<reference evidence="2" key="1">
    <citation type="journal article" date="2005" name="Nature">
        <title>The map-based sequence of the rice genome.</title>
        <authorList>
            <consortium name="International rice genome sequencing project (IRGSP)"/>
            <person name="Matsumoto T."/>
            <person name="Wu J."/>
            <person name="Kanamori H."/>
            <person name="Katayose Y."/>
            <person name="Fujisawa M."/>
            <person name="Namiki N."/>
            <person name="Mizuno H."/>
            <person name="Yamamoto K."/>
            <person name="Antonio B.A."/>
            <person name="Baba T."/>
            <person name="Sakata K."/>
            <person name="Nagamura Y."/>
            <person name="Aoki H."/>
            <person name="Arikawa K."/>
            <person name="Arita K."/>
            <person name="Bito T."/>
            <person name="Chiden Y."/>
            <person name="Fujitsuka N."/>
            <person name="Fukunaka R."/>
            <person name="Hamada M."/>
            <person name="Harada C."/>
            <person name="Hayashi A."/>
            <person name="Hijishita S."/>
            <person name="Honda M."/>
            <person name="Hosokawa S."/>
            <person name="Ichikawa Y."/>
            <person name="Idonuma A."/>
            <person name="Iijima M."/>
            <person name="Ikeda M."/>
            <person name="Ikeno M."/>
            <person name="Ito K."/>
            <person name="Ito S."/>
            <person name="Ito T."/>
            <person name="Ito Y."/>
            <person name="Ito Y."/>
            <person name="Iwabuchi A."/>
            <person name="Kamiya K."/>
            <person name="Karasawa W."/>
            <person name="Kurita K."/>
            <person name="Katagiri S."/>
            <person name="Kikuta A."/>
            <person name="Kobayashi H."/>
            <person name="Kobayashi N."/>
            <person name="Machita K."/>
            <person name="Maehara T."/>
            <person name="Masukawa M."/>
            <person name="Mizubayashi T."/>
            <person name="Mukai Y."/>
            <person name="Nagasaki H."/>
            <person name="Nagata Y."/>
            <person name="Naito S."/>
            <person name="Nakashima M."/>
            <person name="Nakama Y."/>
            <person name="Nakamichi Y."/>
            <person name="Nakamura M."/>
            <person name="Meguro A."/>
            <person name="Negishi M."/>
            <person name="Ohta I."/>
            <person name="Ohta T."/>
            <person name="Okamoto M."/>
            <person name="Ono N."/>
            <person name="Saji S."/>
            <person name="Sakaguchi M."/>
            <person name="Sakai K."/>
            <person name="Shibata M."/>
            <person name="Shimokawa T."/>
            <person name="Song J."/>
            <person name="Takazaki Y."/>
            <person name="Terasawa K."/>
            <person name="Tsugane M."/>
            <person name="Tsuji K."/>
            <person name="Ueda S."/>
            <person name="Waki K."/>
            <person name="Yamagata H."/>
            <person name="Yamamoto M."/>
            <person name="Yamamoto S."/>
            <person name="Yamane H."/>
            <person name="Yoshiki S."/>
            <person name="Yoshihara R."/>
            <person name="Yukawa K."/>
            <person name="Zhong H."/>
            <person name="Yano M."/>
            <person name="Yuan Q."/>
            <person name="Ouyang S."/>
            <person name="Liu J."/>
            <person name="Jones K.M."/>
            <person name="Gansberger K."/>
            <person name="Moffat K."/>
            <person name="Hill J."/>
            <person name="Bera J."/>
            <person name="Fadrosh D."/>
            <person name="Jin S."/>
            <person name="Johri S."/>
            <person name="Kim M."/>
            <person name="Overton L."/>
            <person name="Reardon M."/>
            <person name="Tsitrin T."/>
            <person name="Vuong H."/>
            <person name="Weaver B."/>
            <person name="Ciecko A."/>
            <person name="Tallon L."/>
            <person name="Jackson J."/>
            <person name="Pai G."/>
            <person name="Aken S.V."/>
            <person name="Utterback T."/>
            <person name="Reidmuller S."/>
            <person name="Feldblyum T."/>
            <person name="Hsiao J."/>
            <person name="Zismann V."/>
            <person name="Iobst S."/>
            <person name="de Vazeille A.R."/>
            <person name="Buell C.R."/>
            <person name="Ying K."/>
            <person name="Li Y."/>
            <person name="Lu T."/>
            <person name="Huang Y."/>
            <person name="Zhao Q."/>
            <person name="Feng Q."/>
            <person name="Zhang L."/>
            <person name="Zhu J."/>
            <person name="Weng Q."/>
            <person name="Mu J."/>
            <person name="Lu Y."/>
            <person name="Fan D."/>
            <person name="Liu Y."/>
            <person name="Guan J."/>
            <person name="Zhang Y."/>
            <person name="Yu S."/>
            <person name="Liu X."/>
            <person name="Zhang Y."/>
            <person name="Hong G."/>
            <person name="Han B."/>
            <person name="Choisne N."/>
            <person name="Demange N."/>
            <person name="Orjeda G."/>
            <person name="Samain S."/>
            <person name="Cattolico L."/>
            <person name="Pelletier E."/>
            <person name="Couloux A."/>
            <person name="Segurens B."/>
            <person name="Wincker P."/>
            <person name="D'Hont A."/>
            <person name="Scarpelli C."/>
            <person name="Weissenbach J."/>
            <person name="Salanoubat M."/>
            <person name="Quetier F."/>
            <person name="Yu Y."/>
            <person name="Kim H.R."/>
            <person name="Rambo T."/>
            <person name="Currie J."/>
            <person name="Collura K."/>
            <person name="Luo M."/>
            <person name="Yang T."/>
            <person name="Ammiraju J.S.S."/>
            <person name="Engler F."/>
            <person name="Soderlund C."/>
            <person name="Wing R.A."/>
            <person name="Palmer L.E."/>
            <person name="de la Bastide M."/>
            <person name="Spiegel L."/>
            <person name="Nascimento L."/>
            <person name="Zutavern T."/>
            <person name="O'Shaughnessy A."/>
            <person name="Dike S."/>
            <person name="Dedhia N."/>
            <person name="Preston R."/>
            <person name="Balija V."/>
            <person name="McCombie W.R."/>
            <person name="Chow T."/>
            <person name="Chen H."/>
            <person name="Chung M."/>
            <person name="Chen C."/>
            <person name="Shaw J."/>
            <person name="Wu H."/>
            <person name="Hsiao K."/>
            <person name="Chao Y."/>
            <person name="Chu M."/>
            <person name="Cheng C."/>
            <person name="Hour A."/>
            <person name="Lee P."/>
            <person name="Lin S."/>
            <person name="Lin Y."/>
            <person name="Liou J."/>
            <person name="Liu S."/>
            <person name="Hsing Y."/>
            <person name="Raghuvanshi S."/>
            <person name="Mohanty A."/>
            <person name="Bharti A.K."/>
            <person name="Gaur A."/>
            <person name="Gupta V."/>
            <person name="Kumar D."/>
            <person name="Ravi V."/>
            <person name="Vij S."/>
            <person name="Kapur A."/>
            <person name="Khurana P."/>
            <person name="Khurana P."/>
            <person name="Khurana J.P."/>
            <person name="Tyagi A.K."/>
            <person name="Gaikwad K."/>
            <person name="Singh A."/>
            <person name="Dalal V."/>
            <person name="Srivastava S."/>
            <person name="Dixit A."/>
            <person name="Pal A.K."/>
            <person name="Ghazi I.A."/>
            <person name="Yadav M."/>
            <person name="Pandit A."/>
            <person name="Bhargava A."/>
            <person name="Sureshbabu K."/>
            <person name="Batra K."/>
            <person name="Sharma T.R."/>
            <person name="Mohapatra T."/>
            <person name="Singh N.K."/>
            <person name="Messing J."/>
            <person name="Nelson A.B."/>
            <person name="Fuks G."/>
            <person name="Kavchok S."/>
            <person name="Keizer G."/>
            <person name="Linton E."/>
            <person name="Llaca V."/>
            <person name="Song R."/>
            <person name="Tanyolac B."/>
            <person name="Young S."/>
            <person name="Ho-Il K."/>
            <person name="Hahn J.H."/>
            <person name="Sangsakoo G."/>
            <person name="Vanavichit A."/>
            <person name="de Mattos Luiz.A.T."/>
            <person name="Zimmer P.D."/>
            <person name="Malone G."/>
            <person name="Dellagostin O."/>
            <person name="de Oliveira A.C."/>
            <person name="Bevan M."/>
            <person name="Bancroft I."/>
            <person name="Minx P."/>
            <person name="Cordum H."/>
            <person name="Wilson R."/>
            <person name="Cheng Z."/>
            <person name="Jin W."/>
            <person name="Jiang J."/>
            <person name="Leong S.A."/>
            <person name="Iwama H."/>
            <person name="Gojobori T."/>
            <person name="Itoh T."/>
            <person name="Niimura Y."/>
            <person name="Fujii Y."/>
            <person name="Habara T."/>
            <person name="Sakai H."/>
            <person name="Sato Y."/>
            <person name="Wilson G."/>
            <person name="Kumar K."/>
            <person name="McCouch S."/>
            <person name="Juretic N."/>
            <person name="Hoen D."/>
            <person name="Wright S."/>
            <person name="Bruskiewich R."/>
            <person name="Bureau T."/>
            <person name="Miyao A."/>
            <person name="Hirochika H."/>
            <person name="Nishikawa T."/>
            <person name="Kadowaki K."/>
            <person name="Sugiura M."/>
            <person name="Burr B."/>
            <person name="Sasaki T."/>
        </authorList>
    </citation>
    <scope>NUCLEOTIDE SEQUENCE [LARGE SCALE GENOMIC DNA]</scope>
    <source>
        <strain evidence="2">cv. Nipponbare</strain>
    </source>
</reference>
<accession>A0A0P0V6V7</accession>
<reference evidence="1 2" key="3">
    <citation type="journal article" date="2013" name="Rice">
        <title>Improvement of the Oryza sativa Nipponbare reference genome using next generation sequence and optical map data.</title>
        <authorList>
            <person name="Kawahara Y."/>
            <person name="de la Bastide M."/>
            <person name="Hamilton J.P."/>
            <person name="Kanamori H."/>
            <person name="McCombie W.R."/>
            <person name="Ouyang S."/>
            <person name="Schwartz D.C."/>
            <person name="Tanaka T."/>
            <person name="Wu J."/>
            <person name="Zhou S."/>
            <person name="Childs K.L."/>
            <person name="Davidson R.M."/>
            <person name="Lin H."/>
            <person name="Quesada-Ocampo L."/>
            <person name="Vaillancourt B."/>
            <person name="Sakai H."/>
            <person name="Lee S.S."/>
            <person name="Kim J."/>
            <person name="Numa H."/>
            <person name="Itoh T."/>
            <person name="Buell C.R."/>
            <person name="Matsumoto T."/>
        </authorList>
    </citation>
    <scope>NUCLEOTIDE SEQUENCE [LARGE SCALE GENOMIC DNA]</scope>
    <source>
        <strain evidence="2">cv. Nipponbare</strain>
    </source>
</reference>
<protein>
    <submittedName>
        <fullName evidence="1">Os01g0690466 protein</fullName>
    </submittedName>
</protein>
<name>A0A0P0V6V7_ORYSJ</name>
<dbReference type="Proteomes" id="UP000059680">
    <property type="component" value="Chromosome 1"/>
</dbReference>
<keyword evidence="2" id="KW-1185">Reference proteome</keyword>
<reference evidence="1 2" key="2">
    <citation type="journal article" date="2013" name="Plant Cell Physiol.">
        <title>Rice Annotation Project Database (RAP-DB): an integrative and interactive database for rice genomics.</title>
        <authorList>
            <person name="Sakai H."/>
            <person name="Lee S.S."/>
            <person name="Tanaka T."/>
            <person name="Numa H."/>
            <person name="Kim J."/>
            <person name="Kawahara Y."/>
            <person name="Wakimoto H."/>
            <person name="Yang C.C."/>
            <person name="Iwamoto M."/>
            <person name="Abe T."/>
            <person name="Yamada Y."/>
            <person name="Muto A."/>
            <person name="Inokuchi H."/>
            <person name="Ikemura T."/>
            <person name="Matsumoto T."/>
            <person name="Sasaki T."/>
            <person name="Itoh T."/>
        </authorList>
    </citation>
    <scope>NUCLEOTIDE SEQUENCE [LARGE SCALE GENOMIC DNA]</scope>
    <source>
        <strain evidence="2">cv. Nipponbare</strain>
    </source>
</reference>
<dbReference type="InParanoid" id="A0A0P0V6V7"/>
<dbReference type="PaxDb" id="39947-A0A0P0V6V7"/>
<gene>
    <name evidence="1" type="ordered locus">Os01g0690466</name>
    <name evidence="1" type="ORF">OSNPB_010690466</name>
</gene>